<dbReference type="GO" id="GO:0019877">
    <property type="term" value="P:diaminopimelate biosynthetic process"/>
    <property type="evidence" value="ECO:0007669"/>
    <property type="project" value="UniProtKB-KW"/>
</dbReference>
<keyword evidence="3" id="KW-0521">NADP</keyword>
<comment type="caution">
    <text evidence="14">The sequence shown here is derived from an EMBL/GenBank/DDBJ whole genome shotgun (WGS) entry which is preliminary data.</text>
</comment>
<comment type="similarity">
    <text evidence="1">Belongs to the DapB family.</text>
</comment>
<evidence type="ECO:0000256" key="2">
    <source>
        <dbReference type="ARBA" id="ARBA00022605"/>
    </source>
</evidence>
<feature type="domain" description="Dihydrodipicolinate reductase N-terminal" evidence="12">
    <location>
        <begin position="1"/>
        <end position="98"/>
    </location>
</feature>
<evidence type="ECO:0000259" key="12">
    <source>
        <dbReference type="Pfam" id="PF01113"/>
    </source>
</evidence>
<name>A0A8J2Z5X0_9GAMM</name>
<evidence type="ECO:0000256" key="10">
    <source>
        <dbReference type="ARBA" id="ARBA00049080"/>
    </source>
</evidence>
<comment type="catalytic activity">
    <reaction evidence="10">
        <text>(S)-2,3,4,5-tetrahydrodipicolinate + NADP(+) + H2O = (2S,4S)-4-hydroxy-2,3,4,5-tetrahydrodipicolinate + NADPH + H(+)</text>
        <dbReference type="Rhea" id="RHEA:35331"/>
        <dbReference type="ChEBI" id="CHEBI:15377"/>
        <dbReference type="ChEBI" id="CHEBI:15378"/>
        <dbReference type="ChEBI" id="CHEBI:16845"/>
        <dbReference type="ChEBI" id="CHEBI:57783"/>
        <dbReference type="ChEBI" id="CHEBI:58349"/>
        <dbReference type="ChEBI" id="CHEBI:67139"/>
        <dbReference type="EC" id="1.17.1.8"/>
    </reaction>
</comment>
<dbReference type="GO" id="GO:0008839">
    <property type="term" value="F:4-hydroxy-tetrahydrodipicolinate reductase"/>
    <property type="evidence" value="ECO:0007669"/>
    <property type="project" value="UniProtKB-EC"/>
</dbReference>
<dbReference type="Pfam" id="PF05173">
    <property type="entry name" value="DapB_C"/>
    <property type="match status" value="1"/>
</dbReference>
<organism evidence="14 15">
    <name type="scientific">Cysteiniphilum litorale</name>
    <dbReference type="NCBI Taxonomy" id="2056700"/>
    <lineage>
        <taxon>Bacteria</taxon>
        <taxon>Pseudomonadati</taxon>
        <taxon>Pseudomonadota</taxon>
        <taxon>Gammaproteobacteria</taxon>
        <taxon>Thiotrichales</taxon>
        <taxon>Fastidiosibacteraceae</taxon>
        <taxon>Cysteiniphilum</taxon>
    </lineage>
</organism>
<reference evidence="14" key="1">
    <citation type="journal article" date="2014" name="Int. J. Syst. Evol. Microbiol.">
        <title>Complete genome sequence of Corynebacterium casei LMG S-19264T (=DSM 44701T), isolated from a smear-ripened cheese.</title>
        <authorList>
            <consortium name="US DOE Joint Genome Institute (JGI-PGF)"/>
            <person name="Walter F."/>
            <person name="Albersmeier A."/>
            <person name="Kalinowski J."/>
            <person name="Ruckert C."/>
        </authorList>
    </citation>
    <scope>NUCLEOTIDE SEQUENCE</scope>
    <source>
        <strain evidence="14">CGMCC 1.15758</strain>
    </source>
</reference>
<dbReference type="EC" id="1.17.1.8" evidence="9"/>
<reference evidence="14" key="2">
    <citation type="submission" date="2020-09" db="EMBL/GenBank/DDBJ databases">
        <authorList>
            <person name="Sun Q."/>
            <person name="Zhou Y."/>
        </authorList>
    </citation>
    <scope>NUCLEOTIDE SEQUENCE</scope>
    <source>
        <strain evidence="14">CGMCC 1.15758</strain>
    </source>
</reference>
<keyword evidence="15" id="KW-1185">Reference proteome</keyword>
<dbReference type="InterPro" id="IPR000846">
    <property type="entry name" value="DapB_N"/>
</dbReference>
<dbReference type="AlphaFoldDB" id="A0A8J2Z5X0"/>
<evidence type="ECO:0000256" key="5">
    <source>
        <dbReference type="ARBA" id="ARBA00023002"/>
    </source>
</evidence>
<dbReference type="Proteomes" id="UP000636949">
    <property type="component" value="Unassembled WGS sequence"/>
</dbReference>
<sequence>MKVAIIGRGKTGKAVLDLLKEDEISDVFDSQNLVTVEKLNKATVAIVFVSADVLRQILPVLLQSKVSVVCGTTGFHYDETLIQRIKQSGQTWVVANNFSLSMVLIKEMLNTLGNLQNLVTNSHFHLTETHHTQKLDAPSGTAVSWQSWLNVKECPIESIRKEDVKGEHVLKVENPYETIELKHVAHDSKLFAEGAVWSARFVCENKLNAGFYQFDELVRGVSWQ</sequence>
<protein>
    <recommendedName>
        <fullName evidence="9">4-hydroxy-tetrahydrodipicolinate reductase</fullName>
        <ecNumber evidence="9">1.17.1.8</ecNumber>
    </recommendedName>
</protein>
<evidence type="ECO:0000313" key="15">
    <source>
        <dbReference type="Proteomes" id="UP000636949"/>
    </source>
</evidence>
<dbReference type="OrthoDB" id="9790352at2"/>
<evidence type="ECO:0000256" key="1">
    <source>
        <dbReference type="ARBA" id="ARBA00006642"/>
    </source>
</evidence>
<comment type="catalytic activity">
    <reaction evidence="11">
        <text>(S)-2,3,4,5-tetrahydrodipicolinate + NAD(+) + H2O = (2S,4S)-4-hydroxy-2,3,4,5-tetrahydrodipicolinate + NADH + H(+)</text>
        <dbReference type="Rhea" id="RHEA:35323"/>
        <dbReference type="ChEBI" id="CHEBI:15377"/>
        <dbReference type="ChEBI" id="CHEBI:15378"/>
        <dbReference type="ChEBI" id="CHEBI:16845"/>
        <dbReference type="ChEBI" id="CHEBI:57540"/>
        <dbReference type="ChEBI" id="CHEBI:57945"/>
        <dbReference type="ChEBI" id="CHEBI:67139"/>
        <dbReference type="EC" id="1.17.1.8"/>
    </reaction>
</comment>
<dbReference type="InterPro" id="IPR023940">
    <property type="entry name" value="DHDPR_bac"/>
</dbReference>
<feature type="domain" description="Dihydrodipicolinate reductase C-terminal" evidence="13">
    <location>
        <begin position="116"/>
        <end position="217"/>
    </location>
</feature>
<keyword evidence="4" id="KW-0220">Diaminopimelate biosynthesis</keyword>
<dbReference type="Gene3D" id="3.30.360.10">
    <property type="entry name" value="Dihydrodipicolinate Reductase, domain 2"/>
    <property type="match status" value="1"/>
</dbReference>
<dbReference type="PANTHER" id="PTHR20836">
    <property type="entry name" value="DIHYDRODIPICOLINATE REDUCTASE"/>
    <property type="match status" value="1"/>
</dbReference>
<dbReference type="InterPro" id="IPR022663">
    <property type="entry name" value="DapB_C"/>
</dbReference>
<evidence type="ECO:0000256" key="3">
    <source>
        <dbReference type="ARBA" id="ARBA00022857"/>
    </source>
</evidence>
<proteinExistence type="inferred from homology"/>
<evidence type="ECO:0000313" key="14">
    <source>
        <dbReference type="EMBL" id="GGG04292.1"/>
    </source>
</evidence>
<evidence type="ECO:0000256" key="7">
    <source>
        <dbReference type="ARBA" id="ARBA00023154"/>
    </source>
</evidence>
<dbReference type="Pfam" id="PF01113">
    <property type="entry name" value="DapB_N"/>
    <property type="match status" value="1"/>
</dbReference>
<dbReference type="GO" id="GO:0009089">
    <property type="term" value="P:lysine biosynthetic process via diaminopimelate"/>
    <property type="evidence" value="ECO:0007669"/>
    <property type="project" value="InterPro"/>
</dbReference>
<evidence type="ECO:0000256" key="8">
    <source>
        <dbReference type="ARBA" id="ARBA00037922"/>
    </source>
</evidence>
<dbReference type="PIRSF" id="PIRSF000161">
    <property type="entry name" value="DHPR"/>
    <property type="match status" value="1"/>
</dbReference>
<keyword evidence="2" id="KW-0028">Amino-acid biosynthesis</keyword>
<accession>A0A8J2Z5X0</accession>
<keyword evidence="6" id="KW-0520">NAD</keyword>
<evidence type="ECO:0000259" key="13">
    <source>
        <dbReference type="Pfam" id="PF05173"/>
    </source>
</evidence>
<dbReference type="SUPFAM" id="SSF51735">
    <property type="entry name" value="NAD(P)-binding Rossmann-fold domains"/>
    <property type="match status" value="1"/>
</dbReference>
<evidence type="ECO:0000256" key="6">
    <source>
        <dbReference type="ARBA" id="ARBA00023027"/>
    </source>
</evidence>
<comment type="pathway">
    <text evidence="8">Amino-acid biosynthesis; L-lysine biosynthesis via DAP pathway; (S)-tetrahydrodipicolinate from L-aspartate: step 4/4.</text>
</comment>
<evidence type="ECO:0000256" key="11">
    <source>
        <dbReference type="ARBA" id="ARBA00049396"/>
    </source>
</evidence>
<dbReference type="SUPFAM" id="SSF55347">
    <property type="entry name" value="Glyceraldehyde-3-phosphate dehydrogenase-like, C-terminal domain"/>
    <property type="match status" value="1"/>
</dbReference>
<evidence type="ECO:0000256" key="4">
    <source>
        <dbReference type="ARBA" id="ARBA00022915"/>
    </source>
</evidence>
<gene>
    <name evidence="14" type="primary">dapB</name>
    <name evidence="14" type="ORF">GCM10010995_22230</name>
</gene>
<keyword evidence="5" id="KW-0560">Oxidoreductase</keyword>
<dbReference type="PANTHER" id="PTHR20836:SF0">
    <property type="entry name" value="4-HYDROXY-TETRAHYDRODIPICOLINATE REDUCTASE 1, CHLOROPLASTIC-RELATED"/>
    <property type="match status" value="1"/>
</dbReference>
<dbReference type="RefSeq" id="WP_117003543.1">
    <property type="nucleotide sequence ID" value="NZ_BMJS01000030.1"/>
</dbReference>
<keyword evidence="7" id="KW-0457">Lysine biosynthesis</keyword>
<evidence type="ECO:0000256" key="9">
    <source>
        <dbReference type="ARBA" id="ARBA00038983"/>
    </source>
</evidence>
<dbReference type="InterPro" id="IPR036291">
    <property type="entry name" value="NAD(P)-bd_dom_sf"/>
</dbReference>
<dbReference type="EMBL" id="BMJS01000030">
    <property type="protein sequence ID" value="GGG04292.1"/>
    <property type="molecule type" value="Genomic_DNA"/>
</dbReference>